<dbReference type="Proteomes" id="UP000608955">
    <property type="component" value="Unassembled WGS sequence"/>
</dbReference>
<comment type="caution">
    <text evidence="2">The sequence shown here is derived from an EMBL/GenBank/DDBJ whole genome shotgun (WGS) entry which is preliminary data.</text>
</comment>
<evidence type="ECO:0000313" key="2">
    <source>
        <dbReference type="EMBL" id="GHD91368.1"/>
    </source>
</evidence>
<feature type="domain" description="Novel STAND NTPase 5" evidence="1">
    <location>
        <begin position="345"/>
        <end position="486"/>
    </location>
</feature>
<evidence type="ECO:0000313" key="3">
    <source>
        <dbReference type="Proteomes" id="UP000608955"/>
    </source>
</evidence>
<protein>
    <recommendedName>
        <fullName evidence="1">Novel STAND NTPase 5 domain-containing protein</fullName>
    </recommendedName>
</protein>
<accession>A0A918Y6B0</accession>
<keyword evidence="3" id="KW-1185">Reference proteome</keyword>
<dbReference type="Pfam" id="PF13289">
    <property type="entry name" value="SIR2_2"/>
    <property type="match status" value="1"/>
</dbReference>
<dbReference type="InterPro" id="IPR057574">
    <property type="entry name" value="nSTAND_NTPase5_dom"/>
</dbReference>
<gene>
    <name evidence="2" type="ORF">GCM10010508_39950</name>
</gene>
<name>A0A918Y6B0_9ACTN</name>
<reference evidence="2" key="1">
    <citation type="journal article" date="2014" name="Int. J. Syst. Evol. Microbiol.">
        <title>Complete genome sequence of Corynebacterium casei LMG S-19264T (=DSM 44701T), isolated from a smear-ripened cheese.</title>
        <authorList>
            <consortium name="US DOE Joint Genome Institute (JGI-PGF)"/>
            <person name="Walter F."/>
            <person name="Albersmeier A."/>
            <person name="Kalinowski J."/>
            <person name="Ruckert C."/>
        </authorList>
    </citation>
    <scope>NUCLEOTIDE SEQUENCE</scope>
    <source>
        <strain evidence="2">JCM 4654</strain>
    </source>
</reference>
<reference evidence="2" key="2">
    <citation type="submission" date="2020-09" db="EMBL/GenBank/DDBJ databases">
        <authorList>
            <person name="Sun Q."/>
            <person name="Ohkuma M."/>
        </authorList>
    </citation>
    <scope>NUCLEOTIDE SEQUENCE</scope>
    <source>
        <strain evidence="2">JCM 4654</strain>
    </source>
</reference>
<organism evidence="2 3">
    <name type="scientific">Streptomyces naganishii JCM 4654</name>
    <dbReference type="NCBI Taxonomy" id="1306179"/>
    <lineage>
        <taxon>Bacteria</taxon>
        <taxon>Bacillati</taxon>
        <taxon>Actinomycetota</taxon>
        <taxon>Actinomycetes</taxon>
        <taxon>Kitasatosporales</taxon>
        <taxon>Streptomycetaceae</taxon>
        <taxon>Streptomyces</taxon>
    </lineage>
</organism>
<evidence type="ECO:0000259" key="1">
    <source>
        <dbReference type="Pfam" id="PF25199"/>
    </source>
</evidence>
<proteinExistence type="predicted"/>
<dbReference type="Pfam" id="PF25199">
    <property type="entry name" value="nSTAND_NTPase5"/>
    <property type="match status" value="1"/>
</dbReference>
<sequence length="915" mass="98226">MNPIDFGDLFDLRIRLDVLAQEADRRLVTVFGSGISNAVLPGVPELTELFREHVPRAGRARFDATLDGLPDPGLKYQNAAAILTKQAGEPRVMRAIRTAVLRACVKVPAEDVAKVAQDEDQCRALVRDLDAWTIPRGYEQFAQFFASLPGRMRGPVITTNFDPLIEIALTKAGVSAVPIPVPTDSAPTPDQLREATTHPVLHIHGYWTGPATSNVPSRITADRPQLDSVLQQLLTNSVVLVVGYSGWLDGFMKSLRTRVLNEADLLQAEVLWAAYESNATDAIGDGVLGQLVGAPGFTLYLGVDGHELFGGDLAADDTAAQEEASPFGYSRVSGRVADTTYQAAPFADGRRPDWADAEPGRWPVLSSTRTLEEELVKCLDSGGGSGVVAIGPLGEGKSLAIRQVAVALASSRPEWSVLWREPGAPPLTQAWLEEVRSTSERTLICVDEADLIMDELVATQPHWGKPGSGFALLLASHDRLWWQGSGNYLQQCVTPVIFHGITAEDAVGIATAWQSMGLLPAALSSAEQAAERLAASAGAMATRTNTLFGAVLDVRYGADLGHRVEDLLRKLRDIDLTDTVTLGDVFAGICVMQDTLDRDGNKGMGASRSVIAEMVGKGEVFADGKILRILGREAAVTFAGDRVYSRHPSIAHAVVELLHRDGSAQKVYTLVGRAGGALRAQNASEIDGFREAYLLSRHLPVPHAVWAATGAVEGTGALLESRVSLLRALRTEGGERAVKYARDLAKHVHDYRDSRAALRGFLVEFSNCMRDEGHAQTAAGLAALALDDRVGFRLDGSRAGYALVSLAKSALKLNAQTNMTGTGDAAGISYVLLERIRGEDEADRFLGSVRTRTSLDEFRSQSAVKLCGGLASTMGAAARSAERETEVRLALEDRLSFETLRRMAEGPGRRAGAAH</sequence>
<dbReference type="AlphaFoldDB" id="A0A918Y6B0"/>
<dbReference type="EMBL" id="BMVF01000010">
    <property type="protein sequence ID" value="GHD91368.1"/>
    <property type="molecule type" value="Genomic_DNA"/>
</dbReference>
<dbReference type="RefSeq" id="WP_190179212.1">
    <property type="nucleotide sequence ID" value="NZ_BMVF01000010.1"/>
</dbReference>